<dbReference type="AlphaFoldDB" id="A0A397TBF3"/>
<sequence length="137" mass="15571">MKKQTIESATGTASEFTPTSESSLEDTEYMDCDGLLITKVKTLTAYIALYEGKNEIRTDGYDPSIQVALYYRNYWSQLSAQLIRNWCYIPSFIIIVARPWFCVLGGVGLKSIRSTGFPYVQSELLDDQARPIEGYKR</sequence>
<protein>
    <submittedName>
        <fullName evidence="2">Uncharacterized protein</fullName>
    </submittedName>
</protein>
<feature type="compositionally biased region" description="Polar residues" evidence="1">
    <location>
        <begin position="1"/>
        <end position="22"/>
    </location>
</feature>
<organism evidence="2 3">
    <name type="scientific">Glomus cerebriforme</name>
    <dbReference type="NCBI Taxonomy" id="658196"/>
    <lineage>
        <taxon>Eukaryota</taxon>
        <taxon>Fungi</taxon>
        <taxon>Fungi incertae sedis</taxon>
        <taxon>Mucoromycota</taxon>
        <taxon>Glomeromycotina</taxon>
        <taxon>Glomeromycetes</taxon>
        <taxon>Glomerales</taxon>
        <taxon>Glomeraceae</taxon>
        <taxon>Glomus</taxon>
    </lineage>
</organism>
<comment type="caution">
    <text evidence="2">The sequence shown here is derived from an EMBL/GenBank/DDBJ whole genome shotgun (WGS) entry which is preliminary data.</text>
</comment>
<dbReference type="STRING" id="658196.A0A397TBF3"/>
<accession>A0A397TBF3</accession>
<name>A0A397TBF3_9GLOM</name>
<reference evidence="2 3" key="1">
    <citation type="submission" date="2018-06" db="EMBL/GenBank/DDBJ databases">
        <title>Comparative genomics reveals the genomic features of Rhizophagus irregularis, R. cerebriforme, R. diaphanum and Gigaspora rosea, and their symbiotic lifestyle signature.</title>
        <authorList>
            <person name="Morin E."/>
            <person name="San Clemente H."/>
            <person name="Chen E.C.H."/>
            <person name="De La Providencia I."/>
            <person name="Hainaut M."/>
            <person name="Kuo A."/>
            <person name="Kohler A."/>
            <person name="Murat C."/>
            <person name="Tang N."/>
            <person name="Roy S."/>
            <person name="Loubradou J."/>
            <person name="Henrissat B."/>
            <person name="Grigoriev I.V."/>
            <person name="Corradi N."/>
            <person name="Roux C."/>
            <person name="Martin F.M."/>
        </authorList>
    </citation>
    <scope>NUCLEOTIDE SEQUENCE [LARGE SCALE GENOMIC DNA]</scope>
    <source>
        <strain evidence="2 3">DAOM 227022</strain>
    </source>
</reference>
<dbReference type="OrthoDB" id="2419636at2759"/>
<evidence type="ECO:0000256" key="1">
    <source>
        <dbReference type="SAM" id="MobiDB-lite"/>
    </source>
</evidence>
<feature type="region of interest" description="Disordered" evidence="1">
    <location>
        <begin position="1"/>
        <end position="24"/>
    </location>
</feature>
<keyword evidence="3" id="KW-1185">Reference proteome</keyword>
<proteinExistence type="predicted"/>
<dbReference type="EMBL" id="QKYT01000132">
    <property type="protein sequence ID" value="RIA92234.1"/>
    <property type="molecule type" value="Genomic_DNA"/>
</dbReference>
<gene>
    <name evidence="2" type="ORF">C1645_821032</name>
</gene>
<dbReference type="Proteomes" id="UP000265703">
    <property type="component" value="Unassembled WGS sequence"/>
</dbReference>
<evidence type="ECO:0000313" key="2">
    <source>
        <dbReference type="EMBL" id="RIA92234.1"/>
    </source>
</evidence>
<evidence type="ECO:0000313" key="3">
    <source>
        <dbReference type="Proteomes" id="UP000265703"/>
    </source>
</evidence>